<dbReference type="PANTHER" id="PTHR33112">
    <property type="entry name" value="DOMAIN PROTEIN, PUTATIVE-RELATED"/>
    <property type="match status" value="1"/>
</dbReference>
<accession>A0ABR4CNE9</accession>
<evidence type="ECO:0000313" key="3">
    <source>
        <dbReference type="Proteomes" id="UP001595075"/>
    </source>
</evidence>
<dbReference type="InterPro" id="IPR010730">
    <property type="entry name" value="HET"/>
</dbReference>
<evidence type="ECO:0000259" key="1">
    <source>
        <dbReference type="Pfam" id="PF06985"/>
    </source>
</evidence>
<dbReference type="PANTHER" id="PTHR33112:SF16">
    <property type="entry name" value="HETEROKARYON INCOMPATIBILITY DOMAIN-CONTAINING PROTEIN"/>
    <property type="match status" value="1"/>
</dbReference>
<feature type="domain" description="Heterokaryon incompatibility" evidence="1">
    <location>
        <begin position="209"/>
        <end position="365"/>
    </location>
</feature>
<gene>
    <name evidence="2" type="ORF">VTL71DRAFT_13620</name>
</gene>
<keyword evidence="3" id="KW-1185">Reference proteome</keyword>
<comment type="caution">
    <text evidence="2">The sequence shown here is derived from an EMBL/GenBank/DDBJ whole genome shotgun (WGS) entry which is preliminary data.</text>
</comment>
<name>A0ABR4CNE9_9HELO</name>
<dbReference type="Proteomes" id="UP001595075">
    <property type="component" value="Unassembled WGS sequence"/>
</dbReference>
<dbReference type="EMBL" id="JAZHXI010000006">
    <property type="protein sequence ID" value="KAL2070594.1"/>
    <property type="molecule type" value="Genomic_DNA"/>
</dbReference>
<dbReference type="Pfam" id="PF06985">
    <property type="entry name" value="HET"/>
    <property type="match status" value="1"/>
</dbReference>
<proteinExistence type="predicted"/>
<organism evidence="2 3">
    <name type="scientific">Oculimacula yallundae</name>
    <dbReference type="NCBI Taxonomy" id="86028"/>
    <lineage>
        <taxon>Eukaryota</taxon>
        <taxon>Fungi</taxon>
        <taxon>Dikarya</taxon>
        <taxon>Ascomycota</taxon>
        <taxon>Pezizomycotina</taxon>
        <taxon>Leotiomycetes</taxon>
        <taxon>Helotiales</taxon>
        <taxon>Ploettnerulaceae</taxon>
        <taxon>Oculimacula</taxon>
    </lineage>
</organism>
<sequence>MKSPGGFVHYSNVVEVLLNADKCRLCCLMFDALREHRRNIIKLKSIIDAGPCSSDPPWTVRLWLGDLTEWKFAIEVDGEEGPYFPDLGFVIAVVTCFTGNLSEDEWKSKDGENVMHGTIEVCDQMVLPQMNSPKRLSALSSSNLSFSIIRNWIEECDASHDKCKTMTEGISAGFLPPRLIDVGPYDGSRQPFLCVVREDLEGEQRDLRYTALSYCWGKSGTLWTTGSNISERRVGIALNDFPGTIRDAVLITRKLGIQYLWVDALCILQGGKDDKKAQNDWEQHSLIMGDIYGNAFVTLGAAAATHADSGIFNERKLPLYCRIPLDTENEIDSVDLCSGSPREYGNFHISHKMQPLYKRSWAFQEKALSKRFLAYQTGQIYWWCPEERLIEDGTTISSYSDTLSAYPTETWNSSTWRRLVEKYSKTEATYEEDKLPALSGLAKTIHETTKDEYVAGLWKNTILDGLLWKTRKPSLVHRPTEYRAPSWSWAALNGEVVWLGAMIPDPYDDESWKYEVQYVARFVNDNITVSNSNPFGEVANGYISIHGLVKNLDENELQEFHNAKSRFRIYPDTTGSLTELYTGTTSISPARLGLFMMPIREGYLGCVGLVLRCSHTDRLSYRRVGLFLIPSWRRDGSSWWFNTCEEQTIKIE</sequence>
<protein>
    <recommendedName>
        <fullName evidence="1">Heterokaryon incompatibility domain-containing protein</fullName>
    </recommendedName>
</protein>
<reference evidence="2 3" key="1">
    <citation type="journal article" date="2024" name="Commun. Biol.">
        <title>Comparative genomic analysis of thermophilic fungi reveals convergent evolutionary adaptations and gene losses.</title>
        <authorList>
            <person name="Steindorff A.S."/>
            <person name="Aguilar-Pontes M.V."/>
            <person name="Robinson A.J."/>
            <person name="Andreopoulos B."/>
            <person name="LaButti K."/>
            <person name="Kuo A."/>
            <person name="Mondo S."/>
            <person name="Riley R."/>
            <person name="Otillar R."/>
            <person name="Haridas S."/>
            <person name="Lipzen A."/>
            <person name="Grimwood J."/>
            <person name="Schmutz J."/>
            <person name="Clum A."/>
            <person name="Reid I.D."/>
            <person name="Moisan M.C."/>
            <person name="Butler G."/>
            <person name="Nguyen T.T.M."/>
            <person name="Dewar K."/>
            <person name="Conant G."/>
            <person name="Drula E."/>
            <person name="Henrissat B."/>
            <person name="Hansel C."/>
            <person name="Singer S."/>
            <person name="Hutchinson M.I."/>
            <person name="de Vries R.P."/>
            <person name="Natvig D.O."/>
            <person name="Powell A.J."/>
            <person name="Tsang A."/>
            <person name="Grigoriev I.V."/>
        </authorList>
    </citation>
    <scope>NUCLEOTIDE SEQUENCE [LARGE SCALE GENOMIC DNA]</scope>
    <source>
        <strain evidence="2 3">CBS 494.80</strain>
    </source>
</reference>
<evidence type="ECO:0000313" key="2">
    <source>
        <dbReference type="EMBL" id="KAL2070594.1"/>
    </source>
</evidence>